<evidence type="ECO:0000256" key="7">
    <source>
        <dbReference type="ARBA" id="ARBA00033409"/>
    </source>
</evidence>
<dbReference type="EMBL" id="SZZH01000001">
    <property type="protein sequence ID" value="TKV61193.1"/>
    <property type="molecule type" value="Genomic_DNA"/>
</dbReference>
<dbReference type="Pfam" id="PF11967">
    <property type="entry name" value="RecO_N"/>
    <property type="match status" value="1"/>
</dbReference>
<dbReference type="SUPFAM" id="SSF57863">
    <property type="entry name" value="ArfGap/RecO-like zinc finger"/>
    <property type="match status" value="1"/>
</dbReference>
<dbReference type="OrthoDB" id="9812244at2"/>
<dbReference type="GO" id="GO:0006302">
    <property type="term" value="P:double-strand break repair"/>
    <property type="evidence" value="ECO:0007669"/>
    <property type="project" value="TreeGrafter"/>
</dbReference>
<proteinExistence type="inferred from homology"/>
<dbReference type="SUPFAM" id="SSF50249">
    <property type="entry name" value="Nucleic acid-binding proteins"/>
    <property type="match status" value="1"/>
</dbReference>
<dbReference type="Pfam" id="PF02565">
    <property type="entry name" value="RecO_C"/>
    <property type="match status" value="1"/>
</dbReference>
<dbReference type="NCBIfam" id="TIGR00613">
    <property type="entry name" value="reco"/>
    <property type="match status" value="1"/>
</dbReference>
<feature type="domain" description="DNA replication/recombination mediator RecO N-terminal" evidence="9">
    <location>
        <begin position="1"/>
        <end position="79"/>
    </location>
</feature>
<dbReference type="InterPro" id="IPR037278">
    <property type="entry name" value="ARFGAP/RecO"/>
</dbReference>
<dbReference type="Gene3D" id="2.40.50.140">
    <property type="entry name" value="Nucleic acid-binding proteins"/>
    <property type="match status" value="1"/>
</dbReference>
<evidence type="ECO:0000256" key="2">
    <source>
        <dbReference type="ARBA" id="ARBA00007452"/>
    </source>
</evidence>
<keyword evidence="4 8" id="KW-0227">DNA damage</keyword>
<dbReference type="InterPro" id="IPR012340">
    <property type="entry name" value="NA-bd_OB-fold"/>
</dbReference>
<dbReference type="HAMAP" id="MF_00201">
    <property type="entry name" value="RecO"/>
    <property type="match status" value="1"/>
</dbReference>
<evidence type="ECO:0000256" key="5">
    <source>
        <dbReference type="ARBA" id="ARBA00023172"/>
    </source>
</evidence>
<evidence type="ECO:0000313" key="11">
    <source>
        <dbReference type="Proteomes" id="UP000306985"/>
    </source>
</evidence>
<reference evidence="10 11" key="1">
    <citation type="submission" date="2019-05" db="EMBL/GenBank/DDBJ databases">
        <title>Nakamurella sp. N5BH11, whole genome shotgun sequence.</title>
        <authorList>
            <person name="Tuo L."/>
        </authorList>
    </citation>
    <scope>NUCLEOTIDE SEQUENCE [LARGE SCALE GENOMIC DNA]</scope>
    <source>
        <strain evidence="10 11">N5BH11</strain>
    </source>
</reference>
<evidence type="ECO:0000313" key="10">
    <source>
        <dbReference type="EMBL" id="TKV61193.1"/>
    </source>
</evidence>
<organism evidence="10 11">
    <name type="scientific">Nakamurella flava</name>
    <dbReference type="NCBI Taxonomy" id="2576308"/>
    <lineage>
        <taxon>Bacteria</taxon>
        <taxon>Bacillati</taxon>
        <taxon>Actinomycetota</taxon>
        <taxon>Actinomycetes</taxon>
        <taxon>Nakamurellales</taxon>
        <taxon>Nakamurellaceae</taxon>
        <taxon>Nakamurella</taxon>
    </lineage>
</organism>
<evidence type="ECO:0000256" key="4">
    <source>
        <dbReference type="ARBA" id="ARBA00022763"/>
    </source>
</evidence>
<dbReference type="PANTHER" id="PTHR33991">
    <property type="entry name" value="DNA REPAIR PROTEIN RECO"/>
    <property type="match status" value="1"/>
</dbReference>
<dbReference type="AlphaFoldDB" id="A0A4U6QL33"/>
<dbReference type="RefSeq" id="WP_137448497.1">
    <property type="nucleotide sequence ID" value="NZ_SZZH01000001.1"/>
</dbReference>
<comment type="caution">
    <text evidence="10">The sequence shown here is derived from an EMBL/GenBank/DDBJ whole genome shotgun (WGS) entry which is preliminary data.</text>
</comment>
<accession>A0A4U6QL33</accession>
<sequence>MTVYRDSAVVLRVTKLGEADRIVTLLTRRNGRIRAVAKGVRRTRSKFGGRLEPFGHVDLQLYAGRNLDIVTQAVSLDTFGPALAADYPRYTCATAIVETAERMTAEEREPALRLFLLVVSALRALVQTDRDPALVLDAFLLRALALSGWAPALRECARCGIPGGTVGGEPGFHSAFHVASGGSLCPDCRGAGAGGAVRPAPTTLELMAALAEGDWPAAEAATGPDRREASGLVAALLQWHLERSLRSLPLVDRVAVTPEPTAGPRRPDLALES</sequence>
<evidence type="ECO:0000259" key="9">
    <source>
        <dbReference type="Pfam" id="PF11967"/>
    </source>
</evidence>
<name>A0A4U6QL33_9ACTN</name>
<keyword evidence="11" id="KW-1185">Reference proteome</keyword>
<dbReference type="Gene3D" id="1.20.1440.120">
    <property type="entry name" value="Recombination protein O, C-terminal domain"/>
    <property type="match status" value="1"/>
</dbReference>
<evidence type="ECO:0000256" key="8">
    <source>
        <dbReference type="HAMAP-Rule" id="MF_00201"/>
    </source>
</evidence>
<dbReference type="GO" id="GO:0043590">
    <property type="term" value="C:bacterial nucleoid"/>
    <property type="evidence" value="ECO:0007669"/>
    <property type="project" value="TreeGrafter"/>
</dbReference>
<evidence type="ECO:0000256" key="3">
    <source>
        <dbReference type="ARBA" id="ARBA00021310"/>
    </source>
</evidence>
<keyword evidence="5 8" id="KW-0233">DNA recombination</keyword>
<dbReference type="InterPro" id="IPR003717">
    <property type="entry name" value="RecO"/>
</dbReference>
<gene>
    <name evidence="8 10" type="primary">recO</name>
    <name evidence="10" type="ORF">FDO65_06080</name>
</gene>
<keyword evidence="6 8" id="KW-0234">DNA repair</keyword>
<dbReference type="GO" id="GO:0006310">
    <property type="term" value="P:DNA recombination"/>
    <property type="evidence" value="ECO:0007669"/>
    <property type="project" value="UniProtKB-UniRule"/>
</dbReference>
<evidence type="ECO:0000256" key="6">
    <source>
        <dbReference type="ARBA" id="ARBA00023204"/>
    </source>
</evidence>
<evidence type="ECO:0000256" key="1">
    <source>
        <dbReference type="ARBA" id="ARBA00003065"/>
    </source>
</evidence>
<dbReference type="Proteomes" id="UP000306985">
    <property type="component" value="Unassembled WGS sequence"/>
</dbReference>
<comment type="function">
    <text evidence="1 8">Involved in DNA repair and RecF pathway recombination.</text>
</comment>
<comment type="similarity">
    <text evidence="2 8">Belongs to the RecO family.</text>
</comment>
<protein>
    <recommendedName>
        <fullName evidence="3 8">DNA repair protein RecO</fullName>
    </recommendedName>
    <alternativeName>
        <fullName evidence="7 8">Recombination protein O</fullName>
    </alternativeName>
</protein>
<dbReference type="PANTHER" id="PTHR33991:SF1">
    <property type="entry name" value="DNA REPAIR PROTEIN RECO"/>
    <property type="match status" value="1"/>
</dbReference>
<dbReference type="InterPro" id="IPR042242">
    <property type="entry name" value="RecO_C"/>
</dbReference>
<dbReference type="InterPro" id="IPR022572">
    <property type="entry name" value="DNA_rep/recomb_RecO_N"/>
</dbReference>